<dbReference type="AlphaFoldDB" id="A0A4Q0VTW0"/>
<accession>A0A4Q0VTW0</accession>
<dbReference type="InterPro" id="IPR006059">
    <property type="entry name" value="SBP"/>
</dbReference>
<keyword evidence="4" id="KW-1185">Reference proteome</keyword>
<feature type="compositionally biased region" description="Low complexity" evidence="1">
    <location>
        <begin position="30"/>
        <end position="46"/>
    </location>
</feature>
<protein>
    <submittedName>
        <fullName evidence="3">Extracellular solute-binding protein</fullName>
    </submittedName>
</protein>
<feature type="signal peptide" evidence="2">
    <location>
        <begin position="1"/>
        <end position="19"/>
    </location>
</feature>
<dbReference type="EMBL" id="QOUX01000027">
    <property type="protein sequence ID" value="RXJ02074.1"/>
    <property type="molecule type" value="Genomic_DNA"/>
</dbReference>
<comment type="caution">
    <text evidence="3">The sequence shown here is derived from an EMBL/GenBank/DDBJ whole genome shotgun (WGS) entry which is preliminary data.</text>
</comment>
<dbReference type="SUPFAM" id="SSF53850">
    <property type="entry name" value="Periplasmic binding protein-like II"/>
    <property type="match status" value="1"/>
</dbReference>
<dbReference type="OrthoDB" id="54751at2"/>
<keyword evidence="2" id="KW-0732">Signal</keyword>
<dbReference type="CDD" id="cd13582">
    <property type="entry name" value="PBP2_AlgQ_like_3"/>
    <property type="match status" value="1"/>
</dbReference>
<dbReference type="PROSITE" id="PS51257">
    <property type="entry name" value="PROKAR_LIPOPROTEIN"/>
    <property type="match status" value="1"/>
</dbReference>
<dbReference type="PANTHER" id="PTHR43649">
    <property type="entry name" value="ARABINOSE-BINDING PROTEIN-RELATED"/>
    <property type="match status" value="1"/>
</dbReference>
<dbReference type="Gene3D" id="3.40.190.10">
    <property type="entry name" value="Periplasmic binding protein-like II"/>
    <property type="match status" value="2"/>
</dbReference>
<evidence type="ECO:0000256" key="1">
    <source>
        <dbReference type="SAM" id="MobiDB-lite"/>
    </source>
</evidence>
<evidence type="ECO:0000256" key="2">
    <source>
        <dbReference type="SAM" id="SignalP"/>
    </source>
</evidence>
<name>A0A4Q0VTW0_9BACI</name>
<gene>
    <name evidence="3" type="ORF">DS745_08265</name>
</gene>
<reference evidence="3 4" key="1">
    <citation type="journal article" date="2019" name="Int. J. Syst. Evol. Microbiol.">
        <title>Anaerobacillus alkaliphilus sp. nov., a novel alkaliphilic and moderately halophilic bacterium.</title>
        <authorList>
            <person name="Borsodi A.K."/>
            <person name="Aszalos J.M."/>
            <person name="Bihari P."/>
            <person name="Nagy I."/>
            <person name="Schumann P."/>
            <person name="Sproer C."/>
            <person name="Kovacs A.L."/>
            <person name="Boka K."/>
            <person name="Dobosy P."/>
            <person name="Ovari M."/>
            <person name="Szili-Kovacs T."/>
            <person name="Toth E."/>
        </authorList>
    </citation>
    <scope>NUCLEOTIDE SEQUENCE [LARGE SCALE GENOMIC DNA]</scope>
    <source>
        <strain evidence="3 4">B16-10</strain>
    </source>
</reference>
<dbReference type="Pfam" id="PF13416">
    <property type="entry name" value="SBP_bac_8"/>
    <property type="match status" value="1"/>
</dbReference>
<proteinExistence type="predicted"/>
<dbReference type="RefSeq" id="WP_129077787.1">
    <property type="nucleotide sequence ID" value="NZ_QOUX01000027.1"/>
</dbReference>
<feature type="region of interest" description="Disordered" evidence="1">
    <location>
        <begin position="27"/>
        <end position="46"/>
    </location>
</feature>
<evidence type="ECO:0000313" key="3">
    <source>
        <dbReference type="EMBL" id="RXJ02074.1"/>
    </source>
</evidence>
<sequence>MLKRSYLLLLMLSFVLIFAACSNKEEATNNKETNTNTETTTDGETATIDTTPVTYSYFNAATSLKDIDTNTTRIGKILEEKTGVNFKVEHLVGDMNTRIGVMVASGDYPDVIVPDAAIDTLLDAGALIPLNALLEEHAPDLMAAYGDYIQHMTQPDGNIYYIPFGATVNEYIPNPNIDQGAFWIQRGILKDAGFPEIKTLDQYFELIESYAKANPQIDGMNAIPFTGLTYDWRFFAFSNVPNHLAGYPNDGGVMIDMNTNVASVYADSDYAKRYLQKLNEVNAKGMLDREMFVANYDEYLAKLTSGRVLGFFDYGWQWGQARDALRTAGNPDREFMALPIVFDENIKDQYLDPPAFTNNRGVGITVNAKNPERIIQFWNELVKEETQKLVMWGFEGEHYSVDANGRFYRTEEQIALTQKQEERDALGMTYFEWSWPRINGSFSDGNAVEPRRQPEVALASYTEGDKEYLNAYGIETFAQLFSDPDDRPWYPVWSANMEQGSPQQIFNQQADELVRRYYPRIVLAANEAEFEAQWNEFQTNYRKLDVASYENFYTEVVKQRIRGEW</sequence>
<dbReference type="Proteomes" id="UP000290649">
    <property type="component" value="Unassembled WGS sequence"/>
</dbReference>
<dbReference type="InterPro" id="IPR050490">
    <property type="entry name" value="Bact_solute-bd_prot1"/>
</dbReference>
<dbReference type="PANTHER" id="PTHR43649:SF12">
    <property type="entry name" value="DIACETYLCHITOBIOSE BINDING PROTEIN DASA"/>
    <property type="match status" value="1"/>
</dbReference>
<organism evidence="3 4">
    <name type="scientific">Anaerobacillus alkaliphilus</name>
    <dbReference type="NCBI Taxonomy" id="1548597"/>
    <lineage>
        <taxon>Bacteria</taxon>
        <taxon>Bacillati</taxon>
        <taxon>Bacillota</taxon>
        <taxon>Bacilli</taxon>
        <taxon>Bacillales</taxon>
        <taxon>Bacillaceae</taxon>
        <taxon>Anaerobacillus</taxon>
    </lineage>
</organism>
<feature type="chain" id="PRO_5039553213" evidence="2">
    <location>
        <begin position="20"/>
        <end position="565"/>
    </location>
</feature>
<evidence type="ECO:0000313" key="4">
    <source>
        <dbReference type="Proteomes" id="UP000290649"/>
    </source>
</evidence>